<keyword evidence="3 6" id="KW-0378">Hydrolase</keyword>
<organism evidence="7 8">
    <name type="scientific">Sulfidibacter corallicola</name>
    <dbReference type="NCBI Taxonomy" id="2818388"/>
    <lineage>
        <taxon>Bacteria</taxon>
        <taxon>Pseudomonadati</taxon>
        <taxon>Acidobacteriota</taxon>
        <taxon>Holophagae</taxon>
        <taxon>Acanthopleuribacterales</taxon>
        <taxon>Acanthopleuribacteraceae</taxon>
        <taxon>Sulfidibacter</taxon>
    </lineage>
</organism>
<dbReference type="SUPFAM" id="SSF56420">
    <property type="entry name" value="Peptide deformylase"/>
    <property type="match status" value="1"/>
</dbReference>
<proteinExistence type="inferred from homology"/>
<feature type="binding site" evidence="6">
    <location>
        <position position="91"/>
    </location>
    <ligand>
        <name>Fe cation</name>
        <dbReference type="ChEBI" id="CHEBI:24875"/>
    </ligand>
</feature>
<dbReference type="CDD" id="cd00487">
    <property type="entry name" value="Pep_deformylase"/>
    <property type="match status" value="1"/>
</dbReference>
<dbReference type="Gene3D" id="3.90.45.10">
    <property type="entry name" value="Peptide deformylase"/>
    <property type="match status" value="1"/>
</dbReference>
<comment type="cofactor">
    <cofactor evidence="6">
        <name>Fe(2+)</name>
        <dbReference type="ChEBI" id="CHEBI:29033"/>
    </cofactor>
    <text evidence="6">Binds 1 Fe(2+) ion.</text>
</comment>
<dbReference type="Pfam" id="PF01327">
    <property type="entry name" value="Pep_deformylase"/>
    <property type="match status" value="1"/>
</dbReference>
<dbReference type="KEGG" id="scor:J3U87_07165"/>
<dbReference type="EMBL" id="CP071793">
    <property type="protein sequence ID" value="QTD52237.1"/>
    <property type="molecule type" value="Genomic_DNA"/>
</dbReference>
<feature type="binding site" evidence="6">
    <location>
        <position position="133"/>
    </location>
    <ligand>
        <name>Fe cation</name>
        <dbReference type="ChEBI" id="CHEBI:24875"/>
    </ligand>
</feature>
<sequence>MAKIVVYGDPVLEKKAERVDVFDEELTRFIADMHKTMIKAQGVGLAAPQVGVSKQICIVDLSVGENPDELHILINPEIVEADGAQKGEEGCLSFPEIVTVVERPNHVIVRAQNLAGDPFEIEAEGFLARAFCHEIDHLNGVLFTERVSSLKRNMIKKKVSKRVKAGTWE</sequence>
<evidence type="ECO:0000313" key="8">
    <source>
        <dbReference type="Proteomes" id="UP000663929"/>
    </source>
</evidence>
<keyword evidence="4 6" id="KW-0648">Protein biosynthesis</keyword>
<feature type="binding site" evidence="6">
    <location>
        <position position="137"/>
    </location>
    <ligand>
        <name>Fe cation</name>
        <dbReference type="ChEBI" id="CHEBI:24875"/>
    </ligand>
</feature>
<evidence type="ECO:0000256" key="1">
    <source>
        <dbReference type="ARBA" id="ARBA00010759"/>
    </source>
</evidence>
<dbReference type="PIRSF" id="PIRSF004749">
    <property type="entry name" value="Pep_def"/>
    <property type="match status" value="1"/>
</dbReference>
<dbReference type="GO" id="GO:0042586">
    <property type="term" value="F:peptide deformylase activity"/>
    <property type="evidence" value="ECO:0007669"/>
    <property type="project" value="UniProtKB-UniRule"/>
</dbReference>
<dbReference type="HAMAP" id="MF_00163">
    <property type="entry name" value="Pep_deformylase"/>
    <property type="match status" value="1"/>
</dbReference>
<dbReference type="GO" id="GO:0006412">
    <property type="term" value="P:translation"/>
    <property type="evidence" value="ECO:0007669"/>
    <property type="project" value="UniProtKB-UniRule"/>
</dbReference>
<dbReference type="NCBIfam" id="TIGR00079">
    <property type="entry name" value="pept_deformyl"/>
    <property type="match status" value="1"/>
</dbReference>
<evidence type="ECO:0000256" key="2">
    <source>
        <dbReference type="ARBA" id="ARBA00022723"/>
    </source>
</evidence>
<dbReference type="RefSeq" id="WP_237382346.1">
    <property type="nucleotide sequence ID" value="NZ_CP071793.1"/>
</dbReference>
<evidence type="ECO:0000256" key="6">
    <source>
        <dbReference type="HAMAP-Rule" id="MF_00163"/>
    </source>
</evidence>
<gene>
    <name evidence="6 7" type="primary">def</name>
    <name evidence="7" type="ORF">J3U87_07165</name>
</gene>
<accession>A0A8A4TS70</accession>
<dbReference type="NCBIfam" id="NF001159">
    <property type="entry name" value="PRK00150.1-3"/>
    <property type="match status" value="1"/>
</dbReference>
<protein>
    <recommendedName>
        <fullName evidence="6">Peptide deformylase</fullName>
        <shortName evidence="6">PDF</shortName>
        <ecNumber evidence="6">3.5.1.88</ecNumber>
    </recommendedName>
    <alternativeName>
        <fullName evidence="6">Polypeptide deformylase</fullName>
    </alternativeName>
</protein>
<dbReference type="InterPro" id="IPR023635">
    <property type="entry name" value="Peptide_deformylase"/>
</dbReference>
<evidence type="ECO:0000256" key="4">
    <source>
        <dbReference type="ARBA" id="ARBA00022917"/>
    </source>
</evidence>
<name>A0A8A4TS70_SULCO</name>
<keyword evidence="8" id="KW-1185">Reference proteome</keyword>
<evidence type="ECO:0000256" key="3">
    <source>
        <dbReference type="ARBA" id="ARBA00022801"/>
    </source>
</evidence>
<reference evidence="7" key="1">
    <citation type="submission" date="2021-03" db="EMBL/GenBank/DDBJ databases">
        <title>Acanthopleuribacteraceae sp. M133.</title>
        <authorList>
            <person name="Wang G."/>
        </authorList>
    </citation>
    <scope>NUCLEOTIDE SEQUENCE</scope>
    <source>
        <strain evidence="7">M133</strain>
    </source>
</reference>
<dbReference type="AlphaFoldDB" id="A0A8A4TS70"/>
<evidence type="ECO:0000256" key="5">
    <source>
        <dbReference type="ARBA" id="ARBA00023004"/>
    </source>
</evidence>
<dbReference type="PANTHER" id="PTHR10458">
    <property type="entry name" value="PEPTIDE DEFORMYLASE"/>
    <property type="match status" value="1"/>
</dbReference>
<evidence type="ECO:0000313" key="7">
    <source>
        <dbReference type="EMBL" id="QTD52237.1"/>
    </source>
</evidence>
<dbReference type="InterPro" id="IPR036821">
    <property type="entry name" value="Peptide_deformylase_sf"/>
</dbReference>
<keyword evidence="5 6" id="KW-0408">Iron</keyword>
<comment type="function">
    <text evidence="6">Removes the formyl group from the N-terminal Met of newly synthesized proteins. Requires at least a dipeptide for an efficient rate of reaction. N-terminal L-methionine is a prerequisite for activity but the enzyme has broad specificity at other positions.</text>
</comment>
<feature type="active site" evidence="6">
    <location>
        <position position="134"/>
    </location>
</feature>
<comment type="catalytic activity">
    <reaction evidence="6">
        <text>N-terminal N-formyl-L-methionyl-[peptide] + H2O = N-terminal L-methionyl-[peptide] + formate</text>
        <dbReference type="Rhea" id="RHEA:24420"/>
        <dbReference type="Rhea" id="RHEA-COMP:10639"/>
        <dbReference type="Rhea" id="RHEA-COMP:10640"/>
        <dbReference type="ChEBI" id="CHEBI:15377"/>
        <dbReference type="ChEBI" id="CHEBI:15740"/>
        <dbReference type="ChEBI" id="CHEBI:49298"/>
        <dbReference type="ChEBI" id="CHEBI:64731"/>
        <dbReference type="EC" id="3.5.1.88"/>
    </reaction>
</comment>
<dbReference type="Proteomes" id="UP000663929">
    <property type="component" value="Chromosome"/>
</dbReference>
<keyword evidence="2 6" id="KW-0479">Metal-binding</keyword>
<dbReference type="PRINTS" id="PR01576">
    <property type="entry name" value="PDEFORMYLASE"/>
</dbReference>
<dbReference type="GO" id="GO:0046872">
    <property type="term" value="F:metal ion binding"/>
    <property type="evidence" value="ECO:0007669"/>
    <property type="project" value="UniProtKB-KW"/>
</dbReference>
<dbReference type="PANTHER" id="PTHR10458:SF22">
    <property type="entry name" value="PEPTIDE DEFORMYLASE"/>
    <property type="match status" value="1"/>
</dbReference>
<comment type="similarity">
    <text evidence="1 6">Belongs to the polypeptide deformylase family.</text>
</comment>
<dbReference type="FunFam" id="3.90.45.10:FF:000005">
    <property type="entry name" value="Peptide deformylase"/>
    <property type="match status" value="1"/>
</dbReference>
<dbReference type="EC" id="3.5.1.88" evidence="6"/>